<feature type="signal peptide" evidence="1">
    <location>
        <begin position="1"/>
        <end position="23"/>
    </location>
</feature>
<protein>
    <submittedName>
        <fullName evidence="2">Putative secreted protein</fullName>
    </submittedName>
</protein>
<dbReference type="EMBL" id="GGFK01014539">
    <property type="protein sequence ID" value="MBW47860.1"/>
    <property type="molecule type" value="Transcribed_RNA"/>
</dbReference>
<proteinExistence type="predicted"/>
<accession>A0A2M4B4E9</accession>
<reference evidence="2" key="1">
    <citation type="submission" date="2018-01" db="EMBL/GenBank/DDBJ databases">
        <title>An insight into the sialome of Amazonian anophelines.</title>
        <authorList>
            <person name="Ribeiro J.M."/>
            <person name="Scarpassa V."/>
            <person name="Calvo E."/>
        </authorList>
    </citation>
    <scope>NUCLEOTIDE SEQUENCE</scope>
    <source>
        <tissue evidence="2">Salivary glands</tissue>
    </source>
</reference>
<name>A0A2M4B4E9_9DIPT</name>
<organism evidence="2">
    <name type="scientific">Anopheles triannulatus</name>
    <dbReference type="NCBI Taxonomy" id="58253"/>
    <lineage>
        <taxon>Eukaryota</taxon>
        <taxon>Metazoa</taxon>
        <taxon>Ecdysozoa</taxon>
        <taxon>Arthropoda</taxon>
        <taxon>Hexapoda</taxon>
        <taxon>Insecta</taxon>
        <taxon>Pterygota</taxon>
        <taxon>Neoptera</taxon>
        <taxon>Endopterygota</taxon>
        <taxon>Diptera</taxon>
        <taxon>Nematocera</taxon>
        <taxon>Culicoidea</taxon>
        <taxon>Culicidae</taxon>
        <taxon>Anophelinae</taxon>
        <taxon>Anopheles</taxon>
    </lineage>
</organism>
<sequence length="257" mass="29689">MCECTHQILRSLFMFRFPMLCTAGRAYVTGFTNGRLFKKYSCVRVLQRERKRQMFRRSPRSTALPTLRRLVTLLLLFVSDFCELFSRSSHFPDQIFDTILFSSKGVSSRRSIAYHHDDPNSFGCLIKQLAGNAFHLVCLGGHVGRQKKWVFLCSSGGVWRRWLTIDAIRITLSCITFPLERKIDRRPPVLWPKFSTPTTVRHDDDHVPTREPPGVFPSVWPCFPNGVNLSSLFSPACDMYYSFPAAEPSWCRQRVAR</sequence>
<evidence type="ECO:0000256" key="1">
    <source>
        <dbReference type="SAM" id="SignalP"/>
    </source>
</evidence>
<evidence type="ECO:0000313" key="2">
    <source>
        <dbReference type="EMBL" id="MBW47860.1"/>
    </source>
</evidence>
<feature type="chain" id="PRO_5014669535" evidence="1">
    <location>
        <begin position="24"/>
        <end position="257"/>
    </location>
</feature>
<dbReference type="AlphaFoldDB" id="A0A2M4B4E9"/>
<keyword evidence="1" id="KW-0732">Signal</keyword>